<gene>
    <name evidence="10 11" type="primary">plsY</name>
    <name evidence="11" type="ORF">QJ521_00315</name>
</gene>
<keyword evidence="7 10" id="KW-0472">Membrane</keyword>
<dbReference type="SMART" id="SM01207">
    <property type="entry name" value="G3P_acyltransf"/>
    <property type="match status" value="1"/>
</dbReference>
<evidence type="ECO:0000256" key="9">
    <source>
        <dbReference type="ARBA" id="ARBA00023264"/>
    </source>
</evidence>
<keyword evidence="12" id="KW-1185">Reference proteome</keyword>
<evidence type="ECO:0000256" key="6">
    <source>
        <dbReference type="ARBA" id="ARBA00023098"/>
    </source>
</evidence>
<feature type="transmembrane region" description="Helical" evidence="10">
    <location>
        <begin position="177"/>
        <end position="197"/>
    </location>
</feature>
<keyword evidence="8 10" id="KW-0594">Phospholipid biosynthesis</keyword>
<dbReference type="PANTHER" id="PTHR30309:SF0">
    <property type="entry name" value="GLYCEROL-3-PHOSPHATE ACYLTRANSFERASE-RELATED"/>
    <property type="match status" value="1"/>
</dbReference>
<dbReference type="Proteomes" id="UP001431532">
    <property type="component" value="Unassembled WGS sequence"/>
</dbReference>
<dbReference type="GO" id="GO:0008654">
    <property type="term" value="P:phospholipid biosynthetic process"/>
    <property type="evidence" value="ECO:0007669"/>
    <property type="project" value="UniProtKB-UniRule"/>
</dbReference>
<organism evidence="11 12">
    <name type="scientific">Peloplasma aerotolerans</name>
    <dbReference type="NCBI Taxonomy" id="3044389"/>
    <lineage>
        <taxon>Bacteria</taxon>
        <taxon>Bacillati</taxon>
        <taxon>Mycoplasmatota</taxon>
        <taxon>Mollicutes</taxon>
        <taxon>Acholeplasmatales</taxon>
        <taxon>Acholeplasmataceae</taxon>
        <taxon>Peloplasma</taxon>
    </lineage>
</organism>
<keyword evidence="2 10" id="KW-0444">Lipid biosynthesis</keyword>
<keyword evidence="6 10" id="KW-0443">Lipid metabolism</keyword>
<evidence type="ECO:0000256" key="8">
    <source>
        <dbReference type="ARBA" id="ARBA00023209"/>
    </source>
</evidence>
<comment type="function">
    <text evidence="10">Catalyzes the transfer of an acyl group from acyl-phosphate (acyl-PO(4)) to glycerol-3-phosphate (G3P) to form lysophosphatidic acid (LPA). This enzyme utilizes acyl-phosphate as fatty acyl donor, but not acyl-CoA or acyl-ACP.</text>
</comment>
<comment type="catalytic activity">
    <reaction evidence="10">
        <text>an acyl phosphate + sn-glycerol 3-phosphate = a 1-acyl-sn-glycero-3-phosphate + phosphate</text>
        <dbReference type="Rhea" id="RHEA:34075"/>
        <dbReference type="ChEBI" id="CHEBI:43474"/>
        <dbReference type="ChEBI" id="CHEBI:57597"/>
        <dbReference type="ChEBI" id="CHEBI:57970"/>
        <dbReference type="ChEBI" id="CHEBI:59918"/>
        <dbReference type="EC" id="2.3.1.275"/>
    </reaction>
</comment>
<evidence type="ECO:0000256" key="10">
    <source>
        <dbReference type="HAMAP-Rule" id="MF_01043"/>
    </source>
</evidence>
<feature type="transmembrane region" description="Helical" evidence="10">
    <location>
        <begin position="55"/>
        <end position="78"/>
    </location>
</feature>
<evidence type="ECO:0000313" key="12">
    <source>
        <dbReference type="Proteomes" id="UP001431532"/>
    </source>
</evidence>
<comment type="subunit">
    <text evidence="10">Probably interacts with PlsX.</text>
</comment>
<keyword evidence="1 10" id="KW-1003">Cell membrane</keyword>
<feature type="transmembrane region" description="Helical" evidence="10">
    <location>
        <begin position="90"/>
        <end position="110"/>
    </location>
</feature>
<evidence type="ECO:0000256" key="5">
    <source>
        <dbReference type="ARBA" id="ARBA00022989"/>
    </source>
</evidence>
<keyword evidence="4 10" id="KW-0812">Transmembrane</keyword>
<name>A0AAW6U627_9MOLU</name>
<dbReference type="GO" id="GO:0043772">
    <property type="term" value="F:acyl-phosphate glycerol-3-phosphate acyltransferase activity"/>
    <property type="evidence" value="ECO:0007669"/>
    <property type="project" value="UniProtKB-UniRule"/>
</dbReference>
<proteinExistence type="inferred from homology"/>
<evidence type="ECO:0000256" key="1">
    <source>
        <dbReference type="ARBA" id="ARBA00022475"/>
    </source>
</evidence>
<protein>
    <recommendedName>
        <fullName evidence="10">Glycerol-3-phosphate acyltransferase</fullName>
    </recommendedName>
    <alternativeName>
        <fullName evidence="10">Acyl-PO4 G3P acyltransferase</fullName>
    </alternativeName>
    <alternativeName>
        <fullName evidence="10">Acyl-phosphate--glycerol-3-phosphate acyltransferase</fullName>
    </alternativeName>
    <alternativeName>
        <fullName evidence="10">G3P acyltransferase</fullName>
        <shortName evidence="10">GPAT</shortName>
        <ecNumber evidence="10">2.3.1.275</ecNumber>
    </alternativeName>
    <alternativeName>
        <fullName evidence="10">Lysophosphatidic acid synthase</fullName>
        <shortName evidence="10">LPA synthase</shortName>
    </alternativeName>
</protein>
<comment type="similarity">
    <text evidence="10">Belongs to the PlsY family.</text>
</comment>
<comment type="caution">
    <text evidence="11">The sequence shown here is derived from an EMBL/GenBank/DDBJ whole genome shotgun (WGS) entry which is preliminary data.</text>
</comment>
<dbReference type="Pfam" id="PF02660">
    <property type="entry name" value="G3P_acyltransf"/>
    <property type="match status" value="1"/>
</dbReference>
<evidence type="ECO:0000256" key="3">
    <source>
        <dbReference type="ARBA" id="ARBA00022679"/>
    </source>
</evidence>
<dbReference type="AlphaFoldDB" id="A0AAW6U627"/>
<comment type="pathway">
    <text evidence="10">Lipid metabolism; phospholipid metabolism.</text>
</comment>
<dbReference type="NCBIfam" id="TIGR00023">
    <property type="entry name" value="glycerol-3-phosphate 1-O-acyltransferase PlsY"/>
    <property type="match status" value="1"/>
</dbReference>
<feature type="transmembrane region" description="Helical" evidence="10">
    <location>
        <begin position="152"/>
        <end position="171"/>
    </location>
</feature>
<keyword evidence="3 10" id="KW-0808">Transferase</keyword>
<evidence type="ECO:0000256" key="4">
    <source>
        <dbReference type="ARBA" id="ARBA00022692"/>
    </source>
</evidence>
<reference evidence="11" key="1">
    <citation type="submission" date="2023-05" db="EMBL/GenBank/DDBJ databases">
        <title>Mariniplasma microaerophilum sp. nov., a novel anaerobic mollicute isolated from terrestrial mud volcano, Taman Peninsula, Russia.</title>
        <authorList>
            <person name="Khomyakova M.A."/>
            <person name="Merkel A.Y."/>
            <person name="Slobodkin A.I."/>
        </authorList>
    </citation>
    <scope>NUCLEOTIDE SEQUENCE</scope>
    <source>
        <strain evidence="11">M4Ah</strain>
    </source>
</reference>
<dbReference type="HAMAP" id="MF_01043">
    <property type="entry name" value="PlsY"/>
    <property type="match status" value="1"/>
</dbReference>
<sequence length="225" mass="25085">MTYLWIGLLMLLSYFLGSIPSGLVIGKVFKNVDIRHYGSKNTGATNAIRVLGFRYGIFAFIFDALKGALVIMLVFFIGDTSLYLVSQYQINISSIYGMAAVLGHVFPIYINFKGGKAVATSAGMIFAIEPWLAVAVIVIFLIVFFTTRYVSLSSTIAASSALIYFIIRVFLDVHEFNLATRIMDLCVVAVLGTLIFIRHKANYKRLQLGTEYKFVPKNNKTKESE</sequence>
<accession>A0AAW6U627</accession>
<evidence type="ECO:0000256" key="2">
    <source>
        <dbReference type="ARBA" id="ARBA00022516"/>
    </source>
</evidence>
<keyword evidence="9 10" id="KW-1208">Phospholipid metabolism</keyword>
<dbReference type="RefSeq" id="WP_282838372.1">
    <property type="nucleotide sequence ID" value="NZ_JASCXW010000001.1"/>
</dbReference>
<evidence type="ECO:0000313" key="11">
    <source>
        <dbReference type="EMBL" id="MDI6451992.1"/>
    </source>
</evidence>
<feature type="transmembrane region" description="Helical" evidence="10">
    <location>
        <begin position="122"/>
        <end position="145"/>
    </location>
</feature>
<dbReference type="EC" id="2.3.1.275" evidence="10"/>
<dbReference type="GO" id="GO:0005886">
    <property type="term" value="C:plasma membrane"/>
    <property type="evidence" value="ECO:0007669"/>
    <property type="project" value="UniProtKB-SubCell"/>
</dbReference>
<dbReference type="PANTHER" id="PTHR30309">
    <property type="entry name" value="INNER MEMBRANE PROTEIN YGIH"/>
    <property type="match status" value="1"/>
</dbReference>
<keyword evidence="5 10" id="KW-1133">Transmembrane helix</keyword>
<evidence type="ECO:0000256" key="7">
    <source>
        <dbReference type="ARBA" id="ARBA00023136"/>
    </source>
</evidence>
<keyword evidence="11" id="KW-0012">Acyltransferase</keyword>
<comment type="subcellular location">
    <subcellularLocation>
        <location evidence="10">Cell membrane</location>
        <topology evidence="10">Multi-pass membrane protein</topology>
    </subcellularLocation>
</comment>
<dbReference type="InterPro" id="IPR003811">
    <property type="entry name" value="G3P_acylTferase_PlsY"/>
</dbReference>
<dbReference type="EMBL" id="JASCXW010000001">
    <property type="protein sequence ID" value="MDI6451992.1"/>
    <property type="molecule type" value="Genomic_DNA"/>
</dbReference>